<dbReference type="PANTHER" id="PTHR11475">
    <property type="entry name" value="OXIDASE/PEROXIDASE"/>
    <property type="match status" value="1"/>
</dbReference>
<dbReference type="CDD" id="cd09823">
    <property type="entry name" value="peroxinectin_like"/>
    <property type="match status" value="1"/>
</dbReference>
<dbReference type="OMA" id="NCERNLC"/>
<reference evidence="6" key="2">
    <citation type="submission" date="2025-08" db="UniProtKB">
        <authorList>
            <consortium name="RefSeq"/>
        </authorList>
    </citation>
    <scope>IDENTIFICATION</scope>
    <source>
        <strain evidence="6">S238N-H82</strain>
        <tissue evidence="6">Testes</tissue>
    </source>
</reference>
<protein>
    <submittedName>
        <fullName evidence="6">Peroxidasin homolog</fullName>
    </submittedName>
</protein>
<reference evidence="5" key="1">
    <citation type="journal article" date="2020" name="Nat. Ecol. Evol.">
        <title>Deeply conserved synteny resolves early events in vertebrate evolution.</title>
        <authorList>
            <person name="Simakov O."/>
            <person name="Marletaz F."/>
            <person name="Yue J.X."/>
            <person name="O'Connell B."/>
            <person name="Jenkins J."/>
            <person name="Brandt A."/>
            <person name="Calef R."/>
            <person name="Tung C.H."/>
            <person name="Huang T.K."/>
            <person name="Schmutz J."/>
            <person name="Satoh N."/>
            <person name="Yu J.K."/>
            <person name="Putnam N.H."/>
            <person name="Green R.E."/>
            <person name="Rokhsar D.S."/>
        </authorList>
    </citation>
    <scope>NUCLEOTIDE SEQUENCE [LARGE SCALE GENOMIC DNA]</scope>
    <source>
        <strain evidence="5">S238N-H82</strain>
    </source>
</reference>
<proteinExistence type="predicted"/>
<gene>
    <name evidence="6" type="primary">LOC118409251</name>
</gene>
<dbReference type="Gene3D" id="1.10.640.10">
    <property type="entry name" value="Haem peroxidase domain superfamily, animal type"/>
    <property type="match status" value="1"/>
</dbReference>
<dbReference type="Pfam" id="PF03098">
    <property type="entry name" value="An_peroxidase"/>
    <property type="match status" value="1"/>
</dbReference>
<evidence type="ECO:0000313" key="5">
    <source>
        <dbReference type="Proteomes" id="UP000001554"/>
    </source>
</evidence>
<dbReference type="OrthoDB" id="823504at2759"/>
<evidence type="ECO:0000256" key="1">
    <source>
        <dbReference type="ARBA" id="ARBA00004613"/>
    </source>
</evidence>
<keyword evidence="4" id="KW-0479">Metal-binding</keyword>
<dbReference type="GeneID" id="118409251"/>
<keyword evidence="2" id="KW-0964">Secreted</keyword>
<keyword evidence="5" id="KW-1185">Reference proteome</keyword>
<comment type="subcellular location">
    <subcellularLocation>
        <location evidence="1">Secreted</location>
    </subcellularLocation>
</comment>
<dbReference type="InterPro" id="IPR037120">
    <property type="entry name" value="Haem_peroxidase_sf_animal"/>
</dbReference>
<dbReference type="FunFam" id="1.10.640.10:FF:000003">
    <property type="entry name" value="chorion peroxidase"/>
    <property type="match status" value="1"/>
</dbReference>
<dbReference type="PANTHER" id="PTHR11475:SF143">
    <property type="entry name" value="PUTATIVE-RELATED"/>
    <property type="match status" value="1"/>
</dbReference>
<keyword evidence="3" id="KW-0732">Signal</keyword>
<evidence type="ECO:0000313" key="6">
    <source>
        <dbReference type="RefSeq" id="XP_035666021.1"/>
    </source>
</evidence>
<dbReference type="GO" id="GO:0004601">
    <property type="term" value="F:peroxidase activity"/>
    <property type="evidence" value="ECO:0000318"/>
    <property type="project" value="GO_Central"/>
</dbReference>
<dbReference type="PROSITE" id="PS50292">
    <property type="entry name" value="PEROXIDASE_3"/>
    <property type="match status" value="1"/>
</dbReference>
<dbReference type="InterPro" id="IPR010255">
    <property type="entry name" value="Haem_peroxidase_sf"/>
</dbReference>
<dbReference type="Proteomes" id="UP000001554">
    <property type="component" value="Chromosome 2"/>
</dbReference>
<dbReference type="PRINTS" id="PR00457">
    <property type="entry name" value="ANPEROXIDASE"/>
</dbReference>
<dbReference type="AlphaFoldDB" id="A0A9J7KD42"/>
<dbReference type="InterPro" id="IPR019791">
    <property type="entry name" value="Haem_peroxidase_animal"/>
</dbReference>
<keyword evidence="4" id="KW-0408">Iron</keyword>
<dbReference type="KEGG" id="bfo:118409251"/>
<dbReference type="SUPFAM" id="SSF48113">
    <property type="entry name" value="Heme-dependent peroxidases"/>
    <property type="match status" value="1"/>
</dbReference>
<name>A0A9J7KD42_BRAFL</name>
<feature type="binding site" description="axial binding residue" evidence="4">
    <location>
        <position position="262"/>
    </location>
    <ligand>
        <name>heme b</name>
        <dbReference type="ChEBI" id="CHEBI:60344"/>
    </ligand>
    <ligandPart>
        <name>Fe</name>
        <dbReference type="ChEBI" id="CHEBI:18248"/>
    </ligandPart>
</feature>
<dbReference type="RefSeq" id="XP_035666021.1">
    <property type="nucleotide sequence ID" value="XM_035810128.1"/>
</dbReference>
<dbReference type="GO" id="GO:0020037">
    <property type="term" value="F:heme binding"/>
    <property type="evidence" value="ECO:0007669"/>
    <property type="project" value="InterPro"/>
</dbReference>
<keyword evidence="4" id="KW-0349">Heme</keyword>
<accession>A0A9J7KD42</accession>
<organism evidence="5 6">
    <name type="scientific">Branchiostoma floridae</name>
    <name type="common">Florida lancelet</name>
    <name type="synonym">Amphioxus</name>
    <dbReference type="NCBI Taxonomy" id="7739"/>
    <lineage>
        <taxon>Eukaryota</taxon>
        <taxon>Metazoa</taxon>
        <taxon>Chordata</taxon>
        <taxon>Cephalochordata</taxon>
        <taxon>Leptocardii</taxon>
        <taxon>Amphioxiformes</taxon>
        <taxon>Branchiostomatidae</taxon>
        <taxon>Branchiostoma</taxon>
    </lineage>
</organism>
<evidence type="ECO:0000256" key="3">
    <source>
        <dbReference type="ARBA" id="ARBA00022729"/>
    </source>
</evidence>
<evidence type="ECO:0000256" key="4">
    <source>
        <dbReference type="PIRSR" id="PIRSR619791-2"/>
    </source>
</evidence>
<sequence>MQEDLRKSNHETSHMLMQFGQFMSHEITLTPDAESFGNCSCDSEDSKCFNVPVPENDPDFRGRSCLEFPRSASCPNEGCRMGPRQQFDQVTAFVDASNVYGHSEEDTAALRQGFLLKSRPNPNPEKKELLPEAMTEEFECAGFTGPDGEKCSHAGDIRVNQQPALTSLHTVFMREHNRIARKLHELNPKWDDDRVFFEARKIVGALLQKIAYGEYLPLVLGPVFMTKFNLTLTQDGFFSGYDPTVNPGIYNVFATAAYRFGHSMVQNEFDRFTPKFLPNSQCPIKLAFSFLNPSYVLDDAQGGPDSILRGLTAQPRQDFDRFMVSGLTKFLFAEPPGSDGGFDLATVNIQRGRDHGLPGYNAWREKCRLPWARRFVDLASQIPDVTTREKLQTLYSHVDDIDLFVGGLAEESVPGGIVGPTFACLIGMQFQDIRKGDRFWFENPEQFTEDQLAEVQKHSLARILCDNTDGTTKMQPDVFRQTTQPGNERVACKSLPQMDLTKWQG</sequence>
<dbReference type="GO" id="GO:0005576">
    <property type="term" value="C:extracellular region"/>
    <property type="evidence" value="ECO:0007669"/>
    <property type="project" value="UniProtKB-SubCell"/>
</dbReference>
<dbReference type="GO" id="GO:0006979">
    <property type="term" value="P:response to oxidative stress"/>
    <property type="evidence" value="ECO:0007669"/>
    <property type="project" value="InterPro"/>
</dbReference>
<dbReference type="GO" id="GO:0046872">
    <property type="term" value="F:metal ion binding"/>
    <property type="evidence" value="ECO:0007669"/>
    <property type="project" value="UniProtKB-KW"/>
</dbReference>
<evidence type="ECO:0000256" key="2">
    <source>
        <dbReference type="ARBA" id="ARBA00022525"/>
    </source>
</evidence>